<feature type="region of interest" description="Disordered" evidence="2">
    <location>
        <begin position="33"/>
        <end position="67"/>
    </location>
</feature>
<feature type="compositionally biased region" description="Basic and acidic residues" evidence="2">
    <location>
        <begin position="215"/>
        <end position="229"/>
    </location>
</feature>
<sequence>MAPSRFDHGTIGTSYSSIHSADAFVGDYQVMYTPGNSPPTHRPQKKSTRFSRAVSTKSQNSQSFMLPTNIPNTSQILADHGSLPNVQIRYTIPADEKQIVASLRTLQRDLNEAMNTINTLTRERDEALLELRLLHASSKKTSTSVKRNKASTRVEEELFDLSRSFESPKRSPARRASNRDLPTDSHPGQAAKTTDSNDARVLSPVPINRPNSPLSERRTTSRFGGDQHKSQSYKKSALNDTENSIMEDPTAASNTSRRRRRVSLDENMTSAYILPDITVNNPQPSKPAKAKNQAQVSQEAQNVLHRHDPEHLDNCAVCQRLTAQKATKHVTHAAECQTQTHFQSRRQTRADETEDEIENELDVGRPDFTAQITQLMKNAMLDEPTLRPKISPWKALANVKKLLTDQFNEAKRKHSVAWEKYDSIEAPQHSKKHAAASEEMFYWSKKMEECRVNLDQLRDVEEGMRAEGESEL</sequence>
<dbReference type="RefSeq" id="XP_013311334.1">
    <property type="nucleotide sequence ID" value="XM_013455880.1"/>
</dbReference>
<evidence type="ECO:0000313" key="4">
    <source>
        <dbReference type="Proteomes" id="UP000054342"/>
    </source>
</evidence>
<protein>
    <submittedName>
        <fullName evidence="3">Uncharacterized protein</fullName>
    </submittedName>
</protein>
<keyword evidence="1" id="KW-0175">Coiled coil</keyword>
<dbReference type="EMBL" id="KN847322">
    <property type="protein sequence ID" value="KIW50750.1"/>
    <property type="molecule type" value="Genomic_DNA"/>
</dbReference>
<organism evidence="3 4">
    <name type="scientific">Exophiala xenobiotica</name>
    <dbReference type="NCBI Taxonomy" id="348802"/>
    <lineage>
        <taxon>Eukaryota</taxon>
        <taxon>Fungi</taxon>
        <taxon>Dikarya</taxon>
        <taxon>Ascomycota</taxon>
        <taxon>Pezizomycotina</taxon>
        <taxon>Eurotiomycetes</taxon>
        <taxon>Chaetothyriomycetidae</taxon>
        <taxon>Chaetothyriales</taxon>
        <taxon>Herpotrichiellaceae</taxon>
        <taxon>Exophiala</taxon>
    </lineage>
</organism>
<evidence type="ECO:0000313" key="3">
    <source>
        <dbReference type="EMBL" id="KIW50750.1"/>
    </source>
</evidence>
<evidence type="ECO:0000256" key="1">
    <source>
        <dbReference type="SAM" id="Coils"/>
    </source>
</evidence>
<feature type="compositionally biased region" description="Polar residues" evidence="2">
    <location>
        <begin position="53"/>
        <end position="67"/>
    </location>
</feature>
<dbReference type="OrthoDB" id="76453at2759"/>
<accession>A0A0D2E7N4</accession>
<feature type="region of interest" description="Disordered" evidence="2">
    <location>
        <begin position="163"/>
        <end position="261"/>
    </location>
</feature>
<name>A0A0D2E7N4_9EURO</name>
<dbReference type="GeneID" id="25331446"/>
<evidence type="ECO:0000256" key="2">
    <source>
        <dbReference type="SAM" id="MobiDB-lite"/>
    </source>
</evidence>
<feature type="coiled-coil region" evidence="1">
    <location>
        <begin position="103"/>
        <end position="130"/>
    </location>
</feature>
<dbReference type="AlphaFoldDB" id="A0A0D2E7N4"/>
<dbReference type="Proteomes" id="UP000054342">
    <property type="component" value="Unassembled WGS sequence"/>
</dbReference>
<gene>
    <name evidence="3" type="ORF">PV05_09538</name>
</gene>
<dbReference type="HOGENOM" id="CLU_622565_0_0_1"/>
<proteinExistence type="predicted"/>
<reference evidence="3 4" key="1">
    <citation type="submission" date="2015-01" db="EMBL/GenBank/DDBJ databases">
        <title>The Genome Sequence of Exophiala xenobiotica CBS118157.</title>
        <authorList>
            <consortium name="The Broad Institute Genomics Platform"/>
            <person name="Cuomo C."/>
            <person name="de Hoog S."/>
            <person name="Gorbushina A."/>
            <person name="Stielow B."/>
            <person name="Teixiera M."/>
            <person name="Abouelleil A."/>
            <person name="Chapman S.B."/>
            <person name="Priest M."/>
            <person name="Young S.K."/>
            <person name="Wortman J."/>
            <person name="Nusbaum C."/>
            <person name="Birren B."/>
        </authorList>
    </citation>
    <scope>NUCLEOTIDE SEQUENCE [LARGE SCALE GENOMIC DNA]</scope>
    <source>
        <strain evidence="3 4">CBS 118157</strain>
    </source>
</reference>
<dbReference type="STRING" id="348802.A0A0D2E7N4"/>
<keyword evidence="4" id="KW-1185">Reference proteome</keyword>